<dbReference type="InterPro" id="IPR033671">
    <property type="entry name" value="TrmH"/>
</dbReference>
<dbReference type="NCBIfam" id="NF008295">
    <property type="entry name" value="PRK11081.1"/>
    <property type="match status" value="1"/>
</dbReference>
<keyword evidence="5 7" id="KW-0819">tRNA processing</keyword>
<keyword evidence="6 7" id="KW-0694">RNA-binding</keyword>
<dbReference type="STRING" id="716816.BST96_13025"/>
<keyword evidence="3 7" id="KW-0808">Transferase</keyword>
<dbReference type="InterPro" id="IPR029026">
    <property type="entry name" value="tRNA_m1G_MTases_N"/>
</dbReference>
<dbReference type="EC" id="2.1.1.34" evidence="7"/>
<sequence length="239" mass="27107">MTPERFNRLRATLDKRQPDLTVLTDYVHKGRNLSAIVRTADAVGVGDVHCVIGDKDYRSFRGTALGSHRYVKVHRYRELQSPVSELKAKGFQIVAAHLSEQAVDYHDVDFTKPTALLMGAEKDGISDEASELADIHVTVPMVGMVESFNVSVAAGIILSEARHQRELAGLYQQQRIDQAEYELLFFEWAHPKIRDFCRSHNFAYPPLREDGEIIDASGWYAQKREILAQRREEQRIGAV</sequence>
<evidence type="ECO:0000256" key="2">
    <source>
        <dbReference type="ARBA" id="ARBA00022603"/>
    </source>
</evidence>
<name>A0A1X9NBH4_9GAMM</name>
<dbReference type="OrthoDB" id="9794400at2"/>
<dbReference type="Pfam" id="PF00588">
    <property type="entry name" value="SpoU_methylase"/>
    <property type="match status" value="1"/>
</dbReference>
<evidence type="ECO:0000256" key="1">
    <source>
        <dbReference type="ARBA" id="ARBA00022555"/>
    </source>
</evidence>
<dbReference type="Proteomes" id="UP000193450">
    <property type="component" value="Chromosome"/>
</dbReference>
<comment type="catalytic activity">
    <reaction evidence="7">
        <text>guanosine(18) in tRNA + S-adenosyl-L-methionine = 2'-O-methylguanosine(18) in tRNA + S-adenosyl-L-homocysteine + H(+)</text>
        <dbReference type="Rhea" id="RHEA:20077"/>
        <dbReference type="Rhea" id="RHEA-COMP:10190"/>
        <dbReference type="Rhea" id="RHEA-COMP:10192"/>
        <dbReference type="ChEBI" id="CHEBI:15378"/>
        <dbReference type="ChEBI" id="CHEBI:57856"/>
        <dbReference type="ChEBI" id="CHEBI:59789"/>
        <dbReference type="ChEBI" id="CHEBI:74269"/>
        <dbReference type="ChEBI" id="CHEBI:74445"/>
        <dbReference type="EC" id="2.1.1.34"/>
    </reaction>
</comment>
<evidence type="ECO:0000313" key="10">
    <source>
        <dbReference type="EMBL" id="ARN74956.1"/>
    </source>
</evidence>
<organism evidence="10 11">
    <name type="scientific">Oceanicoccus sagamiensis</name>
    <dbReference type="NCBI Taxonomy" id="716816"/>
    <lineage>
        <taxon>Bacteria</taxon>
        <taxon>Pseudomonadati</taxon>
        <taxon>Pseudomonadota</taxon>
        <taxon>Gammaproteobacteria</taxon>
        <taxon>Cellvibrionales</taxon>
        <taxon>Spongiibacteraceae</taxon>
        <taxon>Oceanicoccus</taxon>
    </lineage>
</organism>
<dbReference type="EMBL" id="CP019343">
    <property type="protein sequence ID" value="ARN74956.1"/>
    <property type="molecule type" value="Genomic_DNA"/>
</dbReference>
<dbReference type="RefSeq" id="WP_085759123.1">
    <property type="nucleotide sequence ID" value="NZ_CP019343.1"/>
</dbReference>
<evidence type="ECO:0000256" key="7">
    <source>
        <dbReference type="HAMAP-Rule" id="MF_02060"/>
    </source>
</evidence>
<evidence type="ECO:0000256" key="5">
    <source>
        <dbReference type="ARBA" id="ARBA00022694"/>
    </source>
</evidence>
<dbReference type="KEGG" id="osg:BST96_13025"/>
<evidence type="ECO:0000259" key="8">
    <source>
        <dbReference type="Pfam" id="PF00588"/>
    </source>
</evidence>
<dbReference type="GO" id="GO:0141100">
    <property type="term" value="F:tRNA (guanine(18)-2'-O)-methyltransferase activity"/>
    <property type="evidence" value="ECO:0007669"/>
    <property type="project" value="UniProtKB-UniRule"/>
</dbReference>
<feature type="domain" description="tRNA/rRNA methyltransferase SpoU type" evidence="8">
    <location>
        <begin position="20"/>
        <end position="158"/>
    </location>
</feature>
<comment type="similarity">
    <text evidence="7">Belongs to the class IV-like SAM-binding methyltransferase superfamily. RNA methyltransferase TrmH family.</text>
</comment>
<dbReference type="GO" id="GO:0000049">
    <property type="term" value="F:tRNA binding"/>
    <property type="evidence" value="ECO:0007669"/>
    <property type="project" value="UniProtKB-UniRule"/>
</dbReference>
<dbReference type="GO" id="GO:0002938">
    <property type="term" value="P:tRNA guanine ribose methylation"/>
    <property type="evidence" value="ECO:0007669"/>
    <property type="project" value="UniProtKB-UniRule"/>
</dbReference>
<evidence type="ECO:0000259" key="9">
    <source>
        <dbReference type="Pfam" id="PF12105"/>
    </source>
</evidence>
<dbReference type="InterPro" id="IPR022724">
    <property type="entry name" value="rRNA_MeTrfase_SpoU_C"/>
</dbReference>
<dbReference type="SUPFAM" id="SSF75217">
    <property type="entry name" value="alpha/beta knot"/>
    <property type="match status" value="1"/>
</dbReference>
<accession>A0A1X9NBH4</accession>
<keyword evidence="2 7" id="KW-0489">Methyltransferase</keyword>
<dbReference type="InterPro" id="IPR029028">
    <property type="entry name" value="Alpha/beta_knot_MTases"/>
</dbReference>
<proteinExistence type="inferred from homology"/>
<evidence type="ECO:0000313" key="11">
    <source>
        <dbReference type="Proteomes" id="UP000193450"/>
    </source>
</evidence>
<keyword evidence="1 7" id="KW-0820">tRNA-binding</keyword>
<dbReference type="AlphaFoldDB" id="A0A1X9NBH4"/>
<feature type="domain" description="RNA methyltransferase SpoU/TrmH type C-terminal" evidence="9">
    <location>
        <begin position="163"/>
        <end position="215"/>
    </location>
</feature>
<evidence type="ECO:0000256" key="6">
    <source>
        <dbReference type="ARBA" id="ARBA00022884"/>
    </source>
</evidence>
<gene>
    <name evidence="7" type="primary">trmH</name>
    <name evidence="10" type="ORF">BST96_13025</name>
</gene>
<protein>
    <recommendedName>
        <fullName evidence="7">tRNA (guanosine(18)-2'-O)-methyltransferase</fullName>
        <ecNumber evidence="7">2.1.1.34</ecNumber>
    </recommendedName>
    <alternativeName>
        <fullName evidence="7">tRNA [Gm18] methyltransferase</fullName>
    </alternativeName>
</protein>
<evidence type="ECO:0000256" key="4">
    <source>
        <dbReference type="ARBA" id="ARBA00022691"/>
    </source>
</evidence>
<dbReference type="Gene3D" id="3.40.1280.10">
    <property type="match status" value="1"/>
</dbReference>
<keyword evidence="4 7" id="KW-0949">S-adenosyl-L-methionine</keyword>
<dbReference type="Pfam" id="PF12105">
    <property type="entry name" value="SpoU_methylas_C"/>
    <property type="match status" value="1"/>
</dbReference>
<dbReference type="CDD" id="cd18092">
    <property type="entry name" value="SpoU-like_TrmH"/>
    <property type="match status" value="1"/>
</dbReference>
<dbReference type="PANTHER" id="PTHR43453:SF1">
    <property type="entry name" value="TRNA_RRNA METHYLTRANSFERASE SPOU TYPE DOMAIN-CONTAINING PROTEIN"/>
    <property type="match status" value="1"/>
</dbReference>
<keyword evidence="11" id="KW-1185">Reference proteome</keyword>
<reference evidence="10 11" key="1">
    <citation type="submission" date="2016-11" db="EMBL/GenBank/DDBJ databases">
        <title>Trade-off between light-utilization and light-protection in marine flavobacteria.</title>
        <authorList>
            <person name="Kumagai Y."/>
        </authorList>
    </citation>
    <scope>NUCLEOTIDE SEQUENCE [LARGE SCALE GENOMIC DNA]</scope>
    <source>
        <strain evidence="10 11">NBRC 107125</strain>
    </source>
</reference>
<dbReference type="InterPro" id="IPR001537">
    <property type="entry name" value="SpoU_MeTrfase"/>
</dbReference>
<dbReference type="HAMAP" id="MF_02060">
    <property type="entry name" value="tRNA_methyltr_TrmH"/>
    <property type="match status" value="1"/>
</dbReference>
<feature type="binding site" evidence="7">
    <location>
        <position position="139"/>
    </location>
    <ligand>
        <name>S-adenosyl-L-methionine</name>
        <dbReference type="ChEBI" id="CHEBI:59789"/>
    </ligand>
</feature>
<comment type="function">
    <text evidence="7">Catalyzes the 2'-O methylation of guanosine at position 18 in tRNA.</text>
</comment>
<evidence type="ECO:0000256" key="3">
    <source>
        <dbReference type="ARBA" id="ARBA00022679"/>
    </source>
</evidence>
<comment type="caution">
    <text evidence="7">Lacks conserved residue(s) required for the propagation of feature annotation.</text>
</comment>
<dbReference type="PANTHER" id="PTHR43453">
    <property type="entry name" value="RRNA METHYLASE-LIKE"/>
    <property type="match status" value="1"/>
</dbReference>